<sequence>MVTSKSISKNLQIFSLEDWMENPPSGTEWVDGKLVDKHSMDWVDEEVVEKSRMTLKHSRIQGNLYFYWRSYKDSSGQGGEVYTEAPCRTNKQGLSPDVAYLIPELVTQYGDAKVLPQSFPLSAEIVSPTDFAEDVIAKAQEYLHSGGEEVWLVFPENRWIIVNTQSQRLIFTSGEVVSTQIILLGFSVTVDDLLA</sequence>
<dbReference type="PANTHER" id="PTHR34107:SF4">
    <property type="entry name" value="SLL1222 PROTEIN"/>
    <property type="match status" value="1"/>
</dbReference>
<keyword evidence="2" id="KW-0540">Nuclease</keyword>
<dbReference type="Gene3D" id="3.90.1570.10">
    <property type="entry name" value="tt1808, chain A"/>
    <property type="match status" value="1"/>
</dbReference>
<dbReference type="GO" id="GO:0004519">
    <property type="term" value="F:endonuclease activity"/>
    <property type="evidence" value="ECO:0007669"/>
    <property type="project" value="UniProtKB-KW"/>
</dbReference>
<dbReference type="PANTHER" id="PTHR34107">
    <property type="entry name" value="SLL0198 PROTEIN-RELATED"/>
    <property type="match status" value="1"/>
</dbReference>
<name>A0A951PHQ2_9CYAN</name>
<gene>
    <name evidence="2" type="ORF">KME25_04965</name>
</gene>
<dbReference type="AlphaFoldDB" id="A0A951PHQ2"/>
<accession>A0A951PHQ2</accession>
<dbReference type="SUPFAM" id="SSF52980">
    <property type="entry name" value="Restriction endonuclease-like"/>
    <property type="match status" value="1"/>
</dbReference>
<dbReference type="EMBL" id="JAHHIF010000005">
    <property type="protein sequence ID" value="MBW4543783.1"/>
    <property type="molecule type" value="Genomic_DNA"/>
</dbReference>
<evidence type="ECO:0000259" key="1">
    <source>
        <dbReference type="Pfam" id="PF05685"/>
    </source>
</evidence>
<comment type="caution">
    <text evidence="2">The sequence shown here is derived from an EMBL/GenBank/DDBJ whole genome shotgun (WGS) entry which is preliminary data.</text>
</comment>
<dbReference type="InterPro" id="IPR008538">
    <property type="entry name" value="Uma2"/>
</dbReference>
<dbReference type="Pfam" id="PF05685">
    <property type="entry name" value="Uma2"/>
    <property type="match status" value="1"/>
</dbReference>
<reference evidence="2" key="1">
    <citation type="submission" date="2021-05" db="EMBL/GenBank/DDBJ databases">
        <authorList>
            <person name="Pietrasiak N."/>
            <person name="Ward R."/>
            <person name="Stajich J.E."/>
            <person name="Kurbessoian T."/>
        </authorList>
    </citation>
    <scope>NUCLEOTIDE SEQUENCE</scope>
    <source>
        <strain evidence="2">CPER-KK1</strain>
    </source>
</reference>
<keyword evidence="2" id="KW-0255">Endonuclease</keyword>
<evidence type="ECO:0000313" key="2">
    <source>
        <dbReference type="EMBL" id="MBW4543783.1"/>
    </source>
</evidence>
<keyword evidence="2" id="KW-0378">Hydrolase</keyword>
<feature type="domain" description="Putative restriction endonuclease" evidence="1">
    <location>
        <begin position="39"/>
        <end position="190"/>
    </location>
</feature>
<dbReference type="CDD" id="cd06260">
    <property type="entry name" value="DUF820-like"/>
    <property type="match status" value="1"/>
</dbReference>
<protein>
    <submittedName>
        <fullName evidence="2">Uma2 family endonuclease</fullName>
    </submittedName>
</protein>
<dbReference type="InterPro" id="IPR011335">
    <property type="entry name" value="Restrct_endonuc-II-like"/>
</dbReference>
<dbReference type="Proteomes" id="UP000753908">
    <property type="component" value="Unassembled WGS sequence"/>
</dbReference>
<proteinExistence type="predicted"/>
<reference evidence="2" key="2">
    <citation type="journal article" date="2022" name="Microbiol. Resour. Announc.">
        <title>Metagenome Sequencing to Explore Phylogenomics of Terrestrial Cyanobacteria.</title>
        <authorList>
            <person name="Ward R.D."/>
            <person name="Stajich J.E."/>
            <person name="Johansen J.R."/>
            <person name="Huntemann M."/>
            <person name="Clum A."/>
            <person name="Foster B."/>
            <person name="Foster B."/>
            <person name="Roux S."/>
            <person name="Palaniappan K."/>
            <person name="Varghese N."/>
            <person name="Mukherjee S."/>
            <person name="Reddy T.B.K."/>
            <person name="Daum C."/>
            <person name="Copeland A."/>
            <person name="Chen I.A."/>
            <person name="Ivanova N.N."/>
            <person name="Kyrpides N.C."/>
            <person name="Shapiro N."/>
            <person name="Eloe-Fadrosh E.A."/>
            <person name="Pietrasiak N."/>
        </authorList>
    </citation>
    <scope>NUCLEOTIDE SEQUENCE</scope>
    <source>
        <strain evidence="2">CPER-KK1</strain>
    </source>
</reference>
<evidence type="ECO:0000313" key="3">
    <source>
        <dbReference type="Proteomes" id="UP000753908"/>
    </source>
</evidence>
<organism evidence="2 3">
    <name type="scientific">Symplocastrum torsivum CPER-KK1</name>
    <dbReference type="NCBI Taxonomy" id="450513"/>
    <lineage>
        <taxon>Bacteria</taxon>
        <taxon>Bacillati</taxon>
        <taxon>Cyanobacteriota</taxon>
        <taxon>Cyanophyceae</taxon>
        <taxon>Oscillatoriophycideae</taxon>
        <taxon>Oscillatoriales</taxon>
        <taxon>Microcoleaceae</taxon>
        <taxon>Symplocastrum</taxon>
    </lineage>
</organism>
<dbReference type="InterPro" id="IPR012296">
    <property type="entry name" value="Nuclease_put_TT1808"/>
</dbReference>